<feature type="transmembrane region" description="Helical" evidence="5">
    <location>
        <begin position="414"/>
        <end position="433"/>
    </location>
</feature>
<dbReference type="PROSITE" id="PS50850">
    <property type="entry name" value="MFS"/>
    <property type="match status" value="1"/>
</dbReference>
<evidence type="ECO:0000313" key="8">
    <source>
        <dbReference type="Proteomes" id="UP000320857"/>
    </source>
</evidence>
<feature type="transmembrane region" description="Helical" evidence="5">
    <location>
        <begin position="202"/>
        <end position="231"/>
    </location>
</feature>
<evidence type="ECO:0000256" key="4">
    <source>
        <dbReference type="ARBA" id="ARBA00023136"/>
    </source>
</evidence>
<dbReference type="AlphaFoldDB" id="A0A5P0YXZ4"/>
<dbReference type="Pfam" id="PF07690">
    <property type="entry name" value="MFS_1"/>
    <property type="match status" value="1"/>
</dbReference>
<organism evidence="7 8">
    <name type="scientific">Streptomyces alkaliterrae</name>
    <dbReference type="NCBI Taxonomy" id="2213162"/>
    <lineage>
        <taxon>Bacteria</taxon>
        <taxon>Bacillati</taxon>
        <taxon>Actinomycetota</taxon>
        <taxon>Actinomycetes</taxon>
        <taxon>Kitasatosporales</taxon>
        <taxon>Streptomycetaceae</taxon>
        <taxon>Streptomyces</taxon>
    </lineage>
</organism>
<comment type="subcellular location">
    <subcellularLocation>
        <location evidence="1">Cell membrane</location>
        <topology evidence="1">Multi-pass membrane protein</topology>
    </subcellularLocation>
</comment>
<keyword evidence="8" id="KW-1185">Reference proteome</keyword>
<evidence type="ECO:0000256" key="5">
    <source>
        <dbReference type="SAM" id="Phobius"/>
    </source>
</evidence>
<feature type="domain" description="Major facilitator superfamily (MFS) profile" evidence="6">
    <location>
        <begin position="252"/>
        <end position="449"/>
    </location>
</feature>
<feature type="transmembrane region" description="Helical" evidence="5">
    <location>
        <begin position="294"/>
        <end position="312"/>
    </location>
</feature>
<protein>
    <submittedName>
        <fullName evidence="7">MFS transporter</fullName>
    </submittedName>
</protein>
<feature type="transmembrane region" description="Helical" evidence="5">
    <location>
        <begin position="324"/>
        <end position="342"/>
    </location>
</feature>
<dbReference type="RefSeq" id="WP_143651329.1">
    <property type="nucleotide sequence ID" value="NZ_VJYK02000449.1"/>
</dbReference>
<dbReference type="Proteomes" id="UP000320857">
    <property type="component" value="Unassembled WGS sequence"/>
</dbReference>
<evidence type="ECO:0000256" key="3">
    <source>
        <dbReference type="ARBA" id="ARBA00022989"/>
    </source>
</evidence>
<dbReference type="GO" id="GO:0022857">
    <property type="term" value="F:transmembrane transporter activity"/>
    <property type="evidence" value="ECO:0007669"/>
    <property type="project" value="InterPro"/>
</dbReference>
<feature type="transmembrane region" description="Helical" evidence="5">
    <location>
        <begin position="85"/>
        <end position="106"/>
    </location>
</feature>
<dbReference type="Gene3D" id="1.20.1250.20">
    <property type="entry name" value="MFS general substrate transporter like domains"/>
    <property type="match status" value="2"/>
</dbReference>
<evidence type="ECO:0000313" key="7">
    <source>
        <dbReference type="EMBL" id="MQS05148.1"/>
    </source>
</evidence>
<gene>
    <name evidence="7" type="ORF">FNX44_025545</name>
</gene>
<feature type="transmembrane region" description="Helical" evidence="5">
    <location>
        <begin position="118"/>
        <end position="138"/>
    </location>
</feature>
<evidence type="ECO:0000256" key="2">
    <source>
        <dbReference type="ARBA" id="ARBA00022692"/>
    </source>
</evidence>
<reference evidence="7 8" key="1">
    <citation type="submission" date="2019-10" db="EMBL/GenBank/DDBJ databases">
        <title>Streptomyces sp. nov., a novel actinobacterium isolated from alkaline environment.</title>
        <authorList>
            <person name="Golinska P."/>
        </authorList>
    </citation>
    <scope>NUCLEOTIDE SEQUENCE [LARGE SCALE GENOMIC DNA]</scope>
    <source>
        <strain evidence="7 8">OF1</strain>
    </source>
</reference>
<dbReference type="InterPro" id="IPR020846">
    <property type="entry name" value="MFS_dom"/>
</dbReference>
<proteinExistence type="predicted"/>
<dbReference type="PANTHER" id="PTHR23542:SF1">
    <property type="entry name" value="MAJOR FACILITATOR SUPERFAMILY (MFS) PROFILE DOMAIN-CONTAINING PROTEIN"/>
    <property type="match status" value="1"/>
</dbReference>
<dbReference type="InterPro" id="IPR036259">
    <property type="entry name" value="MFS_trans_sf"/>
</dbReference>
<keyword evidence="3 5" id="KW-1133">Transmembrane helix</keyword>
<comment type="caution">
    <text evidence="7">The sequence shown here is derived from an EMBL/GenBank/DDBJ whole genome shotgun (WGS) entry which is preliminary data.</text>
</comment>
<sequence length="449" mass="45470">MPTTPTDTVRRPPAPFLTMTGSTLIAAAPRPPRRRLRDGRLGAYVRLFEAPGAGAFWASGVLARLPMGMFGVASVVMIAQTRGSYALAGAVSATGLAAAALLAPLVARLVDRHGQARVAVPAVLLAVLGHLLLVLAVWTGAPAWTLFACAATASTAPNTGGMARARWAHLYRGENPERVRARHTANSLEQATDELCFMLGPVVAIAVCLGLFPEAGTLLATVLLGGGTLLFAAQRRTEPPVAARQTGGRAPIAVAGMPALLCVFLCTGAVFGSMEVVTVAHADALGHAAWAGPILALQAAGSCAAGLAFGLLRPRGGLRRRFTGCVALMAVLMTLPLLAAWAGGLALLAPALLVAGMATAPTMVTAMSLVQRLVPAARINEGMTIAVTALLGGIAAGAALGGQAAEHLGAHWPYALPAAAAVAAAAVASWGPAPRPPDLKLPRPKAGGV</sequence>
<keyword evidence="4 5" id="KW-0472">Membrane</keyword>
<dbReference type="InterPro" id="IPR011701">
    <property type="entry name" value="MFS"/>
</dbReference>
<dbReference type="PANTHER" id="PTHR23542">
    <property type="match status" value="1"/>
</dbReference>
<keyword evidence="2 5" id="KW-0812">Transmembrane</keyword>
<dbReference type="GO" id="GO:0005886">
    <property type="term" value="C:plasma membrane"/>
    <property type="evidence" value="ECO:0007669"/>
    <property type="project" value="UniProtKB-SubCell"/>
</dbReference>
<name>A0A5P0YXZ4_9ACTN</name>
<feature type="transmembrane region" description="Helical" evidence="5">
    <location>
        <begin position="382"/>
        <end position="402"/>
    </location>
</feature>
<dbReference type="OrthoDB" id="9180256at2"/>
<accession>A0A5P0YXZ4</accession>
<evidence type="ECO:0000256" key="1">
    <source>
        <dbReference type="ARBA" id="ARBA00004651"/>
    </source>
</evidence>
<evidence type="ECO:0000259" key="6">
    <source>
        <dbReference type="PROSITE" id="PS50850"/>
    </source>
</evidence>
<dbReference type="EMBL" id="VJYK02000449">
    <property type="protein sequence ID" value="MQS05148.1"/>
    <property type="molecule type" value="Genomic_DNA"/>
</dbReference>
<feature type="transmembrane region" description="Helical" evidence="5">
    <location>
        <begin position="50"/>
        <end position="79"/>
    </location>
</feature>
<dbReference type="SUPFAM" id="SSF103473">
    <property type="entry name" value="MFS general substrate transporter"/>
    <property type="match status" value="1"/>
</dbReference>
<feature type="transmembrane region" description="Helical" evidence="5">
    <location>
        <begin position="348"/>
        <end position="370"/>
    </location>
</feature>
<feature type="transmembrane region" description="Helical" evidence="5">
    <location>
        <begin position="252"/>
        <end position="274"/>
    </location>
</feature>